<dbReference type="PANTHER" id="PTHR13887:SF41">
    <property type="entry name" value="THIOREDOXIN SUPERFAMILY PROTEIN"/>
    <property type="match status" value="1"/>
</dbReference>
<dbReference type="PANTHER" id="PTHR13887">
    <property type="entry name" value="GLUTATHIONE S-TRANSFERASE KAPPA"/>
    <property type="match status" value="1"/>
</dbReference>
<dbReference type="Gene3D" id="3.40.30.10">
    <property type="entry name" value="Glutaredoxin"/>
    <property type="match status" value="1"/>
</dbReference>
<feature type="non-terminal residue" evidence="2">
    <location>
        <position position="157"/>
    </location>
</feature>
<dbReference type="GO" id="GO:0016491">
    <property type="term" value="F:oxidoreductase activity"/>
    <property type="evidence" value="ECO:0007669"/>
    <property type="project" value="InterPro"/>
</dbReference>
<accession>A0A381UXP0</accession>
<feature type="domain" description="DSBA-like thioredoxin" evidence="1">
    <location>
        <begin position="4"/>
        <end position="153"/>
    </location>
</feature>
<reference evidence="2" key="1">
    <citation type="submission" date="2018-05" db="EMBL/GenBank/DDBJ databases">
        <authorList>
            <person name="Lanie J.A."/>
            <person name="Ng W.-L."/>
            <person name="Kazmierczak K.M."/>
            <person name="Andrzejewski T.M."/>
            <person name="Davidsen T.M."/>
            <person name="Wayne K.J."/>
            <person name="Tettelin H."/>
            <person name="Glass J.I."/>
            <person name="Rusch D."/>
            <person name="Podicherti R."/>
            <person name="Tsui H.-C.T."/>
            <person name="Winkler M.E."/>
        </authorList>
    </citation>
    <scope>NUCLEOTIDE SEQUENCE</scope>
</reference>
<dbReference type="Pfam" id="PF01323">
    <property type="entry name" value="DSBA"/>
    <property type="match status" value="1"/>
</dbReference>
<dbReference type="CDD" id="cd03024">
    <property type="entry name" value="DsbA_FrnE"/>
    <property type="match status" value="1"/>
</dbReference>
<evidence type="ECO:0000313" key="2">
    <source>
        <dbReference type="EMBL" id="SVA32368.1"/>
    </source>
</evidence>
<gene>
    <name evidence="2" type="ORF">METZ01_LOCUS85222</name>
</gene>
<proteinExistence type="predicted"/>
<dbReference type="InterPro" id="IPR001853">
    <property type="entry name" value="DSBA-like_thioredoxin_dom"/>
</dbReference>
<organism evidence="2">
    <name type="scientific">marine metagenome</name>
    <dbReference type="NCBI Taxonomy" id="408172"/>
    <lineage>
        <taxon>unclassified sequences</taxon>
        <taxon>metagenomes</taxon>
        <taxon>ecological metagenomes</taxon>
    </lineage>
</organism>
<dbReference type="InterPro" id="IPR036249">
    <property type="entry name" value="Thioredoxin-like_sf"/>
</dbReference>
<sequence>MIKINVISDTVCPWCYIGKKQLDSALDQRKNIEFSVTYKPFQLDPTMPLEGVDRKKYIERKFGEKTAKEVGVRISQAGDEVGIKFNYDKIDITPNTFNSHRLIRWSLPYNKQSELLDFLFIAYFEEGKNIGDTDILLQISEKLNFNKNDIKESFLND</sequence>
<evidence type="ECO:0000259" key="1">
    <source>
        <dbReference type="Pfam" id="PF01323"/>
    </source>
</evidence>
<dbReference type="EMBL" id="UINC01007267">
    <property type="protein sequence ID" value="SVA32368.1"/>
    <property type="molecule type" value="Genomic_DNA"/>
</dbReference>
<name>A0A381UXP0_9ZZZZ</name>
<protein>
    <recommendedName>
        <fullName evidence="1">DSBA-like thioredoxin domain-containing protein</fullName>
    </recommendedName>
</protein>
<dbReference type="SUPFAM" id="SSF52833">
    <property type="entry name" value="Thioredoxin-like"/>
    <property type="match status" value="1"/>
</dbReference>
<dbReference type="AlphaFoldDB" id="A0A381UXP0"/>